<dbReference type="EMBL" id="WNWW01000359">
    <property type="protein sequence ID" value="KAF3425745.1"/>
    <property type="molecule type" value="Genomic_DNA"/>
</dbReference>
<sequence>MISHQDIIVFVYFDRRRRGDSNVQKFGVRRRKESNRDFLPRDSIKKFLQPIEMLDVFLVSLGSQAW</sequence>
<keyword evidence="2" id="KW-1185">Reference proteome</keyword>
<dbReference type="AlphaFoldDB" id="A0A833RYH8"/>
<organism evidence="1 2">
    <name type="scientific">Frieseomelitta varia</name>
    <dbReference type="NCBI Taxonomy" id="561572"/>
    <lineage>
        <taxon>Eukaryota</taxon>
        <taxon>Metazoa</taxon>
        <taxon>Ecdysozoa</taxon>
        <taxon>Arthropoda</taxon>
        <taxon>Hexapoda</taxon>
        <taxon>Insecta</taxon>
        <taxon>Pterygota</taxon>
        <taxon>Neoptera</taxon>
        <taxon>Endopterygota</taxon>
        <taxon>Hymenoptera</taxon>
        <taxon>Apocrita</taxon>
        <taxon>Aculeata</taxon>
        <taxon>Apoidea</taxon>
        <taxon>Anthophila</taxon>
        <taxon>Apidae</taxon>
        <taxon>Frieseomelitta</taxon>
    </lineage>
</organism>
<evidence type="ECO:0000313" key="2">
    <source>
        <dbReference type="Proteomes" id="UP000655588"/>
    </source>
</evidence>
<protein>
    <submittedName>
        <fullName evidence="1">Uncharacterized protein</fullName>
    </submittedName>
</protein>
<name>A0A833RYH8_9HYME</name>
<reference evidence="1" key="1">
    <citation type="submission" date="2019-11" db="EMBL/GenBank/DDBJ databases">
        <title>The nuclear and mitochondrial genomes of Frieseomelitta varia - a highly eusocial stingless bee (Meliponini) with a permanently sterile worker caste.</title>
        <authorList>
            <person name="Freitas F.C.P."/>
            <person name="Lourenco A.P."/>
            <person name="Nunes F.M.F."/>
            <person name="Paschoal A.R."/>
            <person name="Abreu F.C.P."/>
            <person name="Barbin F.O."/>
            <person name="Bataglia L."/>
            <person name="Cardoso-Junior C.A.M."/>
            <person name="Cervoni M.S."/>
            <person name="Silva S.R."/>
            <person name="Dalarmi F."/>
            <person name="Del Lama M.A."/>
            <person name="Depintor T.S."/>
            <person name="Ferreira K.M."/>
            <person name="Goria P.S."/>
            <person name="Jaskot M.C."/>
            <person name="Lago D.C."/>
            <person name="Luna-Lucena D."/>
            <person name="Moda L.M."/>
            <person name="Nascimento L."/>
            <person name="Pedrino M."/>
            <person name="Rabico F.O."/>
            <person name="Sanches F.C."/>
            <person name="Santos D.E."/>
            <person name="Santos C.G."/>
            <person name="Vieira J."/>
            <person name="Lopes T.F."/>
            <person name="Barchuk A.R."/>
            <person name="Hartfelder K."/>
            <person name="Simoes Z.L.P."/>
            <person name="Bitondi M.M.G."/>
            <person name="Pinheiro D.G."/>
        </authorList>
    </citation>
    <scope>NUCLEOTIDE SEQUENCE</scope>
    <source>
        <strain evidence="1">USP_RPSP 00005682</strain>
        <tissue evidence="1">Whole individual</tissue>
    </source>
</reference>
<accession>A0A833RYH8</accession>
<evidence type="ECO:0000313" key="1">
    <source>
        <dbReference type="EMBL" id="KAF3425745.1"/>
    </source>
</evidence>
<comment type="caution">
    <text evidence="1">The sequence shown here is derived from an EMBL/GenBank/DDBJ whole genome shotgun (WGS) entry which is preliminary data.</text>
</comment>
<gene>
    <name evidence="1" type="ORF">E2986_12352</name>
</gene>
<dbReference type="Proteomes" id="UP000655588">
    <property type="component" value="Unassembled WGS sequence"/>
</dbReference>
<proteinExistence type="predicted"/>